<sequence length="407" mass="45760">MRLPEGWKLVPIKEICSCIVDCVNKTAAVVDYETPYKMIRTTNVRHGRVDTKNVRYVTKETYKIWTRRGNLENGDLIFTREAPVGEIGILEDASGVFLGQRTVMYRAHPLKSNNLFILYSLQSLYCQKQIEDFSNGGTVAHVRVPDCSEIILKMPPLPEQQKIAQILSTWDKAIEKLEALIAAKQKRKKALMQQLLTGKKRFAGFDEKLNLKHLGEIGKIDAKNLSNATDPNYKFKYISLSDVQAGKINNQLKTFTFKDAPSRARRVVYPCDIIIATVRPNLQGFAKIADNGGYPYIASTGFSTITAEAGYSYDYIFHYIFSNHITFQINSLVVGSNYPAINSSDVKGLFILCPTLPEQQKIAATLSTADQEIQVHQNQLTALKQQKKALMQQLLTGKKRVMIAEAA</sequence>
<accession>A0A2S5CGV4</accession>
<dbReference type="Gene3D" id="3.90.220.20">
    <property type="entry name" value="DNA methylase specificity domains"/>
    <property type="match status" value="2"/>
</dbReference>
<dbReference type="RefSeq" id="WP_103975622.1">
    <property type="nucleotide sequence ID" value="NZ_PGFZ01000016.1"/>
</dbReference>
<dbReference type="SUPFAM" id="SSF116734">
    <property type="entry name" value="DNA methylase specificity domain"/>
    <property type="match status" value="2"/>
</dbReference>
<dbReference type="InterPro" id="IPR000055">
    <property type="entry name" value="Restrct_endonuc_typeI_TRD"/>
</dbReference>
<dbReference type="PANTHER" id="PTHR30408:SF12">
    <property type="entry name" value="TYPE I RESTRICTION ENZYME MJAVIII SPECIFICITY SUBUNIT"/>
    <property type="match status" value="1"/>
</dbReference>
<feature type="coiled-coil region" evidence="4">
    <location>
        <begin position="167"/>
        <end position="194"/>
    </location>
</feature>
<keyword evidence="6" id="KW-0378">Hydrolase</keyword>
<evidence type="ECO:0000256" key="2">
    <source>
        <dbReference type="ARBA" id="ARBA00022747"/>
    </source>
</evidence>
<dbReference type="AlphaFoldDB" id="A0A2S5CGV4"/>
<reference evidence="6 7" key="1">
    <citation type="submission" date="2017-11" db="EMBL/GenBank/DDBJ databases">
        <title>Draft Genome Sequence of Methylobacter psychrotolerans Sph1T, an Obligate Methanotroph from Low-Temperature Environments.</title>
        <authorList>
            <person name="Oshkin I.Y."/>
            <person name="Miroshnikov K."/>
            <person name="Belova S.E."/>
            <person name="Korzhenkov A."/>
            <person name="Toshchakov S.V."/>
            <person name="Dedysh S.N."/>
        </authorList>
    </citation>
    <scope>NUCLEOTIDE SEQUENCE [LARGE SCALE GENOMIC DNA]</scope>
    <source>
        <strain evidence="6 7">Sph1</strain>
    </source>
</reference>
<evidence type="ECO:0000256" key="4">
    <source>
        <dbReference type="SAM" id="Coils"/>
    </source>
</evidence>
<dbReference type="PANTHER" id="PTHR30408">
    <property type="entry name" value="TYPE-1 RESTRICTION ENZYME ECOKI SPECIFICITY PROTEIN"/>
    <property type="match status" value="1"/>
</dbReference>
<evidence type="ECO:0000259" key="5">
    <source>
        <dbReference type="Pfam" id="PF01420"/>
    </source>
</evidence>
<dbReference type="Gene3D" id="1.10.287.1120">
    <property type="entry name" value="Bipartite methylase S protein"/>
    <property type="match status" value="1"/>
</dbReference>
<keyword evidence="2" id="KW-0680">Restriction system</keyword>
<comment type="similarity">
    <text evidence="1">Belongs to the type-I restriction system S methylase family.</text>
</comment>
<evidence type="ECO:0000256" key="3">
    <source>
        <dbReference type="ARBA" id="ARBA00023125"/>
    </source>
</evidence>
<evidence type="ECO:0000256" key="1">
    <source>
        <dbReference type="ARBA" id="ARBA00010923"/>
    </source>
</evidence>
<keyword evidence="4" id="KW-0175">Coiled coil</keyword>
<feature type="domain" description="Type I restriction modification DNA specificity" evidence="5">
    <location>
        <begin position="4"/>
        <end position="176"/>
    </location>
</feature>
<dbReference type="EMBL" id="PGFZ01000016">
    <property type="protein sequence ID" value="POZ50029.1"/>
    <property type="molecule type" value="Genomic_DNA"/>
</dbReference>
<dbReference type="GO" id="GO:0004519">
    <property type="term" value="F:endonuclease activity"/>
    <property type="evidence" value="ECO:0007669"/>
    <property type="project" value="UniProtKB-KW"/>
</dbReference>
<protein>
    <submittedName>
        <fullName evidence="6">Restriction endonuclease subunit S</fullName>
    </submittedName>
</protein>
<organism evidence="6 7">
    <name type="scientific">Methylovulum psychrotolerans</name>
    <dbReference type="NCBI Taxonomy" id="1704499"/>
    <lineage>
        <taxon>Bacteria</taxon>
        <taxon>Pseudomonadati</taxon>
        <taxon>Pseudomonadota</taxon>
        <taxon>Gammaproteobacteria</taxon>
        <taxon>Methylococcales</taxon>
        <taxon>Methylococcaceae</taxon>
        <taxon>Methylovulum</taxon>
    </lineage>
</organism>
<keyword evidence="6" id="KW-0255">Endonuclease</keyword>
<gene>
    <name evidence="6" type="ORF">AADEFJLK_04153</name>
</gene>
<keyword evidence="3" id="KW-0238">DNA-binding</keyword>
<dbReference type="CDD" id="cd17246">
    <property type="entry name" value="RMtype1_S_SonII-TRD2-CR2_like"/>
    <property type="match status" value="1"/>
</dbReference>
<dbReference type="REBASE" id="260706">
    <property type="entry name" value="S1.MpsSph1ORF4155P"/>
</dbReference>
<feature type="domain" description="Type I restriction modification DNA specificity" evidence="5">
    <location>
        <begin position="212"/>
        <end position="384"/>
    </location>
</feature>
<dbReference type="InterPro" id="IPR052021">
    <property type="entry name" value="Type-I_RS_S_subunit"/>
</dbReference>
<keyword evidence="6" id="KW-0540">Nuclease</keyword>
<dbReference type="Pfam" id="PF01420">
    <property type="entry name" value="Methylase_S"/>
    <property type="match status" value="2"/>
</dbReference>
<proteinExistence type="inferred from homology"/>
<feature type="coiled-coil region" evidence="4">
    <location>
        <begin position="366"/>
        <end position="393"/>
    </location>
</feature>
<evidence type="ECO:0000313" key="6">
    <source>
        <dbReference type="EMBL" id="POZ50029.1"/>
    </source>
</evidence>
<dbReference type="GO" id="GO:0009307">
    <property type="term" value="P:DNA restriction-modification system"/>
    <property type="evidence" value="ECO:0007669"/>
    <property type="project" value="UniProtKB-KW"/>
</dbReference>
<dbReference type="Proteomes" id="UP000237423">
    <property type="component" value="Unassembled WGS sequence"/>
</dbReference>
<dbReference type="GO" id="GO:0003677">
    <property type="term" value="F:DNA binding"/>
    <property type="evidence" value="ECO:0007669"/>
    <property type="project" value="UniProtKB-KW"/>
</dbReference>
<evidence type="ECO:0000313" key="7">
    <source>
        <dbReference type="Proteomes" id="UP000237423"/>
    </source>
</evidence>
<comment type="caution">
    <text evidence="6">The sequence shown here is derived from an EMBL/GenBank/DDBJ whole genome shotgun (WGS) entry which is preliminary data.</text>
</comment>
<name>A0A2S5CGV4_9GAMM</name>
<dbReference type="InterPro" id="IPR044946">
    <property type="entry name" value="Restrct_endonuc_typeI_TRD_sf"/>
</dbReference>